<dbReference type="GO" id="GO:0005975">
    <property type="term" value="P:carbohydrate metabolic process"/>
    <property type="evidence" value="ECO:0007669"/>
    <property type="project" value="InterPro"/>
</dbReference>
<keyword evidence="9" id="KW-1185">Reference proteome</keyword>
<reference evidence="10" key="1">
    <citation type="submission" date="2025-08" db="UniProtKB">
        <authorList>
            <consortium name="RefSeq"/>
        </authorList>
    </citation>
    <scope>IDENTIFICATION</scope>
    <source>
        <strain evidence="10">14028-0561.14</strain>
        <tissue evidence="10">Whole fly</tissue>
    </source>
</reference>
<feature type="domain" description="GH16" evidence="7">
    <location>
        <begin position="142"/>
        <end position="490"/>
    </location>
</feature>
<dbReference type="PANTHER" id="PTHR10963">
    <property type="entry name" value="GLYCOSYL HYDROLASE-RELATED"/>
    <property type="match status" value="1"/>
</dbReference>
<dbReference type="GO" id="GO:0045088">
    <property type="term" value="P:regulation of innate immune response"/>
    <property type="evidence" value="ECO:0007669"/>
    <property type="project" value="UniProtKB-ARBA"/>
</dbReference>
<sequence>MPGLSIGILLLIGFGYSLGYKIPTPTVELLENSFRVSIPDEVGVKVVAFNVNRNRNFTSFNQGQFTVRLTEPKNGSWYNDFNSGALRAQDVLYLWTSVQHEKALYQDLVQPLQVCSLGGDYLPKGCSSDEDLTYDNRLNTEETASEPPSPSVCEPSLSTVSPPIGAPICKGQLLFEETFDQLNETLWIHEVRLPLDTKDAEFVLYDGKAKAEDGHLVMEPLLWSSYRPDLSINNARIDLAERCTGTHERLRECVLQTTRSGPKGIMPPVVTPRVSTKESFAFQYGRIEIRARLPKGDWLVPLLLLEPLTEWYGQTGYESGQLRVAMARGNTQLRMPRGKLVDGRTLYAGPVISTDAHQREDLWVSQRRNSHFGDDFHTYSLDWSSSRLLFSVDGQIYGEMLNGFAELDLNPRWKQGAIMAPFDRMFYISLGLSVGGFGDFVDNLRTASYEKPWLNYHPQARLQFYRAQEQWLPTWKQPSLRVDYIRVYAN</sequence>
<dbReference type="InterPro" id="IPR035806">
    <property type="entry name" value="GH16_GRP_C"/>
</dbReference>
<evidence type="ECO:0000256" key="1">
    <source>
        <dbReference type="ARBA" id="ARBA00008781"/>
    </source>
</evidence>
<dbReference type="GO" id="GO:0005576">
    <property type="term" value="C:extracellular region"/>
    <property type="evidence" value="ECO:0007669"/>
    <property type="project" value="UniProtKB-ARBA"/>
</dbReference>
<feature type="signal peptide" evidence="6">
    <location>
        <begin position="1"/>
        <end position="19"/>
    </location>
</feature>
<evidence type="ECO:0000256" key="6">
    <source>
        <dbReference type="SAM" id="SignalP"/>
    </source>
</evidence>
<organism evidence="9 10">
    <name type="scientific">Drosophila kikkawai</name>
    <name type="common">Fruit fly</name>
    <dbReference type="NCBI Taxonomy" id="30033"/>
    <lineage>
        <taxon>Eukaryota</taxon>
        <taxon>Metazoa</taxon>
        <taxon>Ecdysozoa</taxon>
        <taxon>Arthropoda</taxon>
        <taxon>Hexapoda</taxon>
        <taxon>Insecta</taxon>
        <taxon>Pterygota</taxon>
        <taxon>Neoptera</taxon>
        <taxon>Endopterygota</taxon>
        <taxon>Diptera</taxon>
        <taxon>Brachycera</taxon>
        <taxon>Muscomorpha</taxon>
        <taxon>Ephydroidea</taxon>
        <taxon>Drosophilidae</taxon>
        <taxon>Drosophila</taxon>
        <taxon>Sophophora</taxon>
    </lineage>
</organism>
<keyword evidence="2" id="KW-0399">Innate immunity</keyword>
<dbReference type="CDD" id="cd02179">
    <property type="entry name" value="GH16_beta_GRP"/>
    <property type="match status" value="1"/>
</dbReference>
<gene>
    <name evidence="10" type="primary">GNBP1</name>
</gene>
<dbReference type="PROSITE" id="PS51969">
    <property type="entry name" value="CBM39"/>
    <property type="match status" value="1"/>
</dbReference>
<dbReference type="InterPro" id="IPR013320">
    <property type="entry name" value="ConA-like_dom_sf"/>
</dbReference>
<dbReference type="InterPro" id="IPR031756">
    <property type="entry name" value="BGBP_N"/>
</dbReference>
<proteinExistence type="inferred from homology"/>
<accession>A0A6P4IPX6</accession>
<keyword evidence="5" id="KW-0325">Glycoprotein</keyword>
<evidence type="ECO:0000256" key="4">
    <source>
        <dbReference type="ARBA" id="ARBA00022859"/>
    </source>
</evidence>
<feature type="chain" id="PRO_5027574003" evidence="6">
    <location>
        <begin position="20"/>
        <end position="490"/>
    </location>
</feature>
<dbReference type="Pfam" id="PF15886">
    <property type="entry name" value="CBM39"/>
    <property type="match status" value="1"/>
</dbReference>
<dbReference type="InterPro" id="IPR000757">
    <property type="entry name" value="Beta-glucanase-like"/>
</dbReference>
<dbReference type="OrthoDB" id="4781at2759"/>
<dbReference type="Gene3D" id="2.60.120.200">
    <property type="match status" value="1"/>
</dbReference>
<dbReference type="FunFam" id="2.60.120.200:FF:000235">
    <property type="entry name" value="Beta-1,3-glucan-binding protein"/>
    <property type="match status" value="1"/>
</dbReference>
<dbReference type="GO" id="GO:0045087">
    <property type="term" value="P:innate immune response"/>
    <property type="evidence" value="ECO:0007669"/>
    <property type="project" value="UniProtKB-KW"/>
</dbReference>
<dbReference type="RefSeq" id="XP_017030997.1">
    <property type="nucleotide sequence ID" value="XM_017175508.2"/>
</dbReference>
<keyword evidence="4" id="KW-0391">Immunity</keyword>
<dbReference type="InterPro" id="IPR043030">
    <property type="entry name" value="BGBP_N_sf"/>
</dbReference>
<comment type="similarity">
    <text evidence="1">Belongs to the insect beta-1,3-glucan binding protein family.</text>
</comment>
<evidence type="ECO:0000256" key="5">
    <source>
        <dbReference type="ARBA" id="ARBA00023180"/>
    </source>
</evidence>
<name>A0A6P4IPX6_DROKI</name>
<dbReference type="AlphaFoldDB" id="A0A6P4IPX6"/>
<protein>
    <submittedName>
        <fullName evidence="10">Gram-negative bacteria-binding protein 1 isoform X1</fullName>
    </submittedName>
</protein>
<feature type="domain" description="CBM39" evidence="8">
    <location>
        <begin position="20"/>
        <end position="119"/>
    </location>
</feature>
<evidence type="ECO:0000313" key="10">
    <source>
        <dbReference type="RefSeq" id="XP_017030997.1"/>
    </source>
</evidence>
<dbReference type="Gene3D" id="2.60.40.2140">
    <property type="entry name" value="Beta-1,3-glucan-recognition protein, N-terminal domain"/>
    <property type="match status" value="1"/>
</dbReference>
<evidence type="ECO:0000256" key="2">
    <source>
        <dbReference type="ARBA" id="ARBA00022588"/>
    </source>
</evidence>
<dbReference type="PANTHER" id="PTHR10963:SF60">
    <property type="entry name" value="GRAM-NEGATIVE BACTERIA-BINDING PROTEIN 1-RELATED"/>
    <property type="match status" value="1"/>
</dbReference>
<dbReference type="SUPFAM" id="SSF49899">
    <property type="entry name" value="Concanavalin A-like lectins/glucanases"/>
    <property type="match status" value="1"/>
</dbReference>
<dbReference type="PROSITE" id="PS51762">
    <property type="entry name" value="GH16_2"/>
    <property type="match status" value="1"/>
</dbReference>
<dbReference type="GO" id="GO:0004553">
    <property type="term" value="F:hydrolase activity, hydrolyzing O-glycosyl compounds"/>
    <property type="evidence" value="ECO:0007669"/>
    <property type="project" value="InterPro"/>
</dbReference>
<evidence type="ECO:0000313" key="9">
    <source>
        <dbReference type="Proteomes" id="UP001652661"/>
    </source>
</evidence>
<evidence type="ECO:0000259" key="7">
    <source>
        <dbReference type="PROSITE" id="PS51762"/>
    </source>
</evidence>
<evidence type="ECO:0000259" key="8">
    <source>
        <dbReference type="PROSITE" id="PS51969"/>
    </source>
</evidence>
<evidence type="ECO:0000256" key="3">
    <source>
        <dbReference type="ARBA" id="ARBA00022729"/>
    </source>
</evidence>
<dbReference type="GO" id="GO:0030246">
    <property type="term" value="F:carbohydrate binding"/>
    <property type="evidence" value="ECO:0007669"/>
    <property type="project" value="InterPro"/>
</dbReference>
<dbReference type="InterPro" id="IPR050546">
    <property type="entry name" value="Glycosyl_Hydrlase_16"/>
</dbReference>
<keyword evidence="3 6" id="KW-0732">Signal</keyword>
<dbReference type="Proteomes" id="UP001652661">
    <property type="component" value="Chromosome 3L"/>
</dbReference>